<proteinExistence type="predicted"/>
<keyword evidence="2" id="KW-1185">Reference proteome</keyword>
<protein>
    <submittedName>
        <fullName evidence="1">Uncharacterized protein</fullName>
    </submittedName>
</protein>
<accession>A0A1I2T181</accession>
<dbReference type="Proteomes" id="UP000199065">
    <property type="component" value="Unassembled WGS sequence"/>
</dbReference>
<organism evidence="1 2">
    <name type="scientific">Corynebacterium spheniscorum</name>
    <dbReference type="NCBI Taxonomy" id="185761"/>
    <lineage>
        <taxon>Bacteria</taxon>
        <taxon>Bacillati</taxon>
        <taxon>Actinomycetota</taxon>
        <taxon>Actinomycetes</taxon>
        <taxon>Mycobacteriales</taxon>
        <taxon>Corynebacteriaceae</taxon>
        <taxon>Corynebacterium</taxon>
    </lineage>
</organism>
<dbReference type="EMBL" id="FOPJ01000007">
    <property type="protein sequence ID" value="SFG58673.1"/>
    <property type="molecule type" value="Genomic_DNA"/>
</dbReference>
<gene>
    <name evidence="1" type="ORF">SAMN05660282_01301</name>
</gene>
<sequence>MIPSLGPELHSDTKAWYLASYSWEEKHFLANSAGTKLLGDQGEYIC</sequence>
<dbReference type="AlphaFoldDB" id="A0A1I2T181"/>
<name>A0A1I2T181_9CORY</name>
<dbReference type="STRING" id="185761.SAMN05660282_01301"/>
<reference evidence="1 2" key="1">
    <citation type="submission" date="2016-10" db="EMBL/GenBank/DDBJ databases">
        <authorList>
            <person name="de Groot N.N."/>
        </authorList>
    </citation>
    <scope>NUCLEOTIDE SEQUENCE [LARGE SCALE GENOMIC DNA]</scope>
    <source>
        <strain>J11</strain>
        <strain evidence="2">PG 39</strain>
    </source>
</reference>
<evidence type="ECO:0000313" key="2">
    <source>
        <dbReference type="Proteomes" id="UP000199065"/>
    </source>
</evidence>
<evidence type="ECO:0000313" key="1">
    <source>
        <dbReference type="EMBL" id="SFG58673.1"/>
    </source>
</evidence>